<dbReference type="Proteomes" id="UP001589607">
    <property type="component" value="Unassembled WGS sequence"/>
</dbReference>
<dbReference type="EMBL" id="JBHMEY010000012">
    <property type="protein sequence ID" value="MFB9095983.1"/>
    <property type="molecule type" value="Genomic_DNA"/>
</dbReference>
<feature type="active site" description="Charge relay system" evidence="5">
    <location>
        <position position="474"/>
    </location>
</feature>
<accession>A0ABV5GKT1</accession>
<organism evidence="8 9">
    <name type="scientific">Flavobacterium jumunjinense</name>
    <dbReference type="NCBI Taxonomy" id="998845"/>
    <lineage>
        <taxon>Bacteria</taxon>
        <taxon>Pseudomonadati</taxon>
        <taxon>Bacteroidota</taxon>
        <taxon>Flavobacteriia</taxon>
        <taxon>Flavobacteriales</taxon>
        <taxon>Flavobacteriaceae</taxon>
        <taxon>Flavobacterium</taxon>
    </lineage>
</organism>
<sequence>MKVSLFLFFLVLTVSCKSYFNNSSDTYKKTDTLVNLWHHKDSFLDSIYGISLEKWYNEKPKKINREIIVATLDGQIDLNHEDLQGQLWINEDEIPNNGIDDDNNGYVDDINGWNFIGIGDGDTQAFSNFEYVRFINKYREEFENSDSIKNQNNSLYQEYQKALKVYERTNKYYRNYLKIEGMLISAYYPAKDTLKHYFPKEDYTAKQLDSLYQLHKIDDKTFRDRIKENDTCRSFPDLIFYMKTIKEFRYTIELMENSSRHKDSIVNKLLNFEYNDRARIKNGSLEKGYGNNKLDSNLRLKKHNTEVSSIIAANRDNNKGVKGFHNNIKLMTLNISPFGDEFDKDIANAIYYAVDNGAKVINMSSGKEFSLEHERVARALIYANKKNVLIVHSAGNSSTDIDKELYYPIDCSKTKNVEIVDNFINVGSISKRIDSTIISDYSNYGRKNVDLFAPGEEIYLAIPDNQYEFDSGTSFATPMVSGTAALIWLYYPNLTVQEVKNIILESGVTIDKMVVKPGTKNEMVHFSELCKTGKVLNTYNAMKMAAEMSKKK</sequence>
<keyword evidence="6" id="KW-0732">Signal</keyword>
<reference evidence="8 9" key="1">
    <citation type="submission" date="2024-09" db="EMBL/GenBank/DDBJ databases">
        <authorList>
            <person name="Sun Q."/>
            <person name="Mori K."/>
        </authorList>
    </citation>
    <scope>NUCLEOTIDE SEQUENCE [LARGE SCALE GENOMIC DNA]</scope>
    <source>
        <strain evidence="8 9">CECT 7955</strain>
    </source>
</reference>
<dbReference type="PROSITE" id="PS51257">
    <property type="entry name" value="PROKAR_LIPOPROTEIN"/>
    <property type="match status" value="1"/>
</dbReference>
<evidence type="ECO:0000256" key="5">
    <source>
        <dbReference type="PROSITE-ProRule" id="PRU01240"/>
    </source>
</evidence>
<feature type="domain" description="Peptidase S8/S53" evidence="7">
    <location>
        <begin position="65"/>
        <end position="506"/>
    </location>
</feature>
<keyword evidence="2 5" id="KW-0645">Protease</keyword>
<dbReference type="InterPro" id="IPR051048">
    <property type="entry name" value="Peptidase_S8/S53_subtilisin"/>
</dbReference>
<protein>
    <submittedName>
        <fullName evidence="8">S8 family serine peptidase</fullName>
    </submittedName>
</protein>
<name>A0ABV5GKT1_9FLAO</name>
<feature type="active site" description="Charge relay system" evidence="5">
    <location>
        <position position="303"/>
    </location>
</feature>
<dbReference type="SUPFAM" id="SSF52743">
    <property type="entry name" value="Subtilisin-like"/>
    <property type="match status" value="1"/>
</dbReference>
<feature type="chain" id="PRO_5046004732" evidence="6">
    <location>
        <begin position="21"/>
        <end position="552"/>
    </location>
</feature>
<dbReference type="PROSITE" id="PS00138">
    <property type="entry name" value="SUBTILASE_SER"/>
    <property type="match status" value="1"/>
</dbReference>
<dbReference type="InterPro" id="IPR023828">
    <property type="entry name" value="Peptidase_S8_Ser-AS"/>
</dbReference>
<dbReference type="InterPro" id="IPR000209">
    <property type="entry name" value="Peptidase_S8/S53_dom"/>
</dbReference>
<evidence type="ECO:0000313" key="9">
    <source>
        <dbReference type="Proteomes" id="UP001589607"/>
    </source>
</evidence>
<dbReference type="Pfam" id="PF00082">
    <property type="entry name" value="Peptidase_S8"/>
    <property type="match status" value="1"/>
</dbReference>
<evidence type="ECO:0000313" key="8">
    <source>
        <dbReference type="EMBL" id="MFB9095983.1"/>
    </source>
</evidence>
<gene>
    <name evidence="8" type="ORF">ACFFVF_05605</name>
</gene>
<dbReference type="PRINTS" id="PR00723">
    <property type="entry name" value="SUBTILISIN"/>
</dbReference>
<evidence type="ECO:0000256" key="1">
    <source>
        <dbReference type="ARBA" id="ARBA00011073"/>
    </source>
</evidence>
<comment type="caution">
    <text evidence="8">The sequence shown here is derived from an EMBL/GenBank/DDBJ whole genome shotgun (WGS) entry which is preliminary data.</text>
</comment>
<dbReference type="PANTHER" id="PTHR43399:SF4">
    <property type="entry name" value="CELL WALL-ASSOCIATED PROTEASE"/>
    <property type="match status" value="1"/>
</dbReference>
<dbReference type="PROSITE" id="PS51892">
    <property type="entry name" value="SUBTILASE"/>
    <property type="match status" value="1"/>
</dbReference>
<dbReference type="Gene3D" id="3.40.50.200">
    <property type="entry name" value="Peptidase S8/S53 domain"/>
    <property type="match status" value="2"/>
</dbReference>
<dbReference type="PANTHER" id="PTHR43399">
    <property type="entry name" value="SUBTILISIN-RELATED"/>
    <property type="match status" value="1"/>
</dbReference>
<feature type="active site" description="Charge relay system" evidence="5">
    <location>
        <position position="73"/>
    </location>
</feature>
<proteinExistence type="inferred from homology"/>
<evidence type="ECO:0000256" key="6">
    <source>
        <dbReference type="SAM" id="SignalP"/>
    </source>
</evidence>
<evidence type="ECO:0000256" key="2">
    <source>
        <dbReference type="ARBA" id="ARBA00022670"/>
    </source>
</evidence>
<dbReference type="InterPro" id="IPR036852">
    <property type="entry name" value="Peptidase_S8/S53_dom_sf"/>
</dbReference>
<evidence type="ECO:0000256" key="3">
    <source>
        <dbReference type="ARBA" id="ARBA00022801"/>
    </source>
</evidence>
<dbReference type="InterPro" id="IPR015500">
    <property type="entry name" value="Peptidase_S8_subtilisin-rel"/>
</dbReference>
<keyword evidence="3 5" id="KW-0378">Hydrolase</keyword>
<keyword evidence="9" id="KW-1185">Reference proteome</keyword>
<keyword evidence="4 5" id="KW-0720">Serine protease</keyword>
<dbReference type="RefSeq" id="WP_236457400.1">
    <property type="nucleotide sequence ID" value="NZ_CBCSGE010000006.1"/>
</dbReference>
<evidence type="ECO:0000259" key="7">
    <source>
        <dbReference type="Pfam" id="PF00082"/>
    </source>
</evidence>
<comment type="similarity">
    <text evidence="1 5">Belongs to the peptidase S8 family.</text>
</comment>
<evidence type="ECO:0000256" key="4">
    <source>
        <dbReference type="ARBA" id="ARBA00022825"/>
    </source>
</evidence>
<feature type="signal peptide" evidence="6">
    <location>
        <begin position="1"/>
        <end position="20"/>
    </location>
</feature>